<dbReference type="AlphaFoldDB" id="A0A484WCN1"/>
<organism evidence="1 2">
    <name type="scientific">Enterobacter cancerogenus</name>
    <dbReference type="NCBI Taxonomy" id="69218"/>
    <lineage>
        <taxon>Bacteria</taxon>
        <taxon>Pseudomonadati</taxon>
        <taxon>Pseudomonadota</taxon>
        <taxon>Gammaproteobacteria</taxon>
        <taxon>Enterobacterales</taxon>
        <taxon>Enterobacteriaceae</taxon>
        <taxon>Enterobacter</taxon>
        <taxon>Enterobacter cloacae complex</taxon>
    </lineage>
</organism>
<accession>A0A484WCN1</accession>
<dbReference type="EMBL" id="CAADIW010000003">
    <property type="protein sequence ID" value="VFS08802.1"/>
    <property type="molecule type" value="Genomic_DNA"/>
</dbReference>
<keyword evidence="1" id="KW-0418">Kinase</keyword>
<dbReference type="Proteomes" id="UP000351155">
    <property type="component" value="Unassembled WGS sequence"/>
</dbReference>
<dbReference type="GO" id="GO:0016301">
    <property type="term" value="F:kinase activity"/>
    <property type="evidence" value="ECO:0007669"/>
    <property type="project" value="UniProtKB-KW"/>
</dbReference>
<evidence type="ECO:0000313" key="2">
    <source>
        <dbReference type="Proteomes" id="UP000351155"/>
    </source>
</evidence>
<proteinExistence type="predicted"/>
<reference evidence="1 2" key="1">
    <citation type="submission" date="2019-03" db="EMBL/GenBank/DDBJ databases">
        <authorList>
            <consortium name="Pathogen Informatics"/>
        </authorList>
    </citation>
    <scope>NUCLEOTIDE SEQUENCE [LARGE SCALE GENOMIC DNA]</scope>
    <source>
        <strain evidence="1 2">NCTC12126</strain>
    </source>
</reference>
<keyword evidence="1" id="KW-0808">Transferase</keyword>
<name>A0A484WCN1_9ENTR</name>
<gene>
    <name evidence="1" type="primary">lsrK_3</name>
    <name evidence="1" type="ORF">NCTC12126_00342</name>
</gene>
<dbReference type="SUPFAM" id="SSF53067">
    <property type="entry name" value="Actin-like ATPase domain"/>
    <property type="match status" value="1"/>
</dbReference>
<dbReference type="EC" id="2.7.1.-" evidence="1"/>
<sequence length="224" mass="23823">MGMDTYTLLEEMASRVPAGSTRVMPIFSRCDAFQASGTTPRRRLLTSPSTRKNATRPRCSVPLEENAAIVSACNLTQISRFSGVTFDSLVFAGGGAKGALWSQILSDVTRACRCACRKVKEATALGLCHRRRVLAPGCFTDMALHGRAAGEVEPRIYAEPGIPGTVRRHDAEMAGGVRGSAWAGRQRADYVDVASSGSGACIPLTPALSLREREIVSPLPVGEG</sequence>
<evidence type="ECO:0000313" key="1">
    <source>
        <dbReference type="EMBL" id="VFS08802.1"/>
    </source>
</evidence>
<dbReference type="InterPro" id="IPR043129">
    <property type="entry name" value="ATPase_NBD"/>
</dbReference>
<dbReference type="Gene3D" id="3.30.420.40">
    <property type="match status" value="1"/>
</dbReference>
<protein>
    <submittedName>
        <fullName evidence="1">Autoinducer kinase</fullName>
        <ecNumber evidence="1">2.7.1.-</ecNumber>
    </submittedName>
</protein>